<dbReference type="Proteomes" id="UP000291838">
    <property type="component" value="Unassembled WGS sequence"/>
</dbReference>
<accession>A0A4V1RJD4</accession>
<evidence type="ECO:0000313" key="1">
    <source>
        <dbReference type="EMBL" id="RYB88392.1"/>
    </source>
</evidence>
<organism evidence="1 2">
    <name type="scientific">Nocardioides glacieisoli</name>
    <dbReference type="NCBI Taxonomy" id="1168730"/>
    <lineage>
        <taxon>Bacteria</taxon>
        <taxon>Bacillati</taxon>
        <taxon>Actinomycetota</taxon>
        <taxon>Actinomycetes</taxon>
        <taxon>Propionibacteriales</taxon>
        <taxon>Nocardioidaceae</taxon>
        <taxon>Nocardioides</taxon>
    </lineage>
</organism>
<comment type="caution">
    <text evidence="1">The sequence shown here is derived from an EMBL/GenBank/DDBJ whole genome shotgun (WGS) entry which is preliminary data.</text>
</comment>
<gene>
    <name evidence="1" type="ORF">EUA06_21235</name>
</gene>
<dbReference type="RefSeq" id="WP_129479527.1">
    <property type="nucleotide sequence ID" value="NZ_SDWS01000015.1"/>
</dbReference>
<reference evidence="1 2" key="1">
    <citation type="submission" date="2019-01" db="EMBL/GenBank/DDBJ databases">
        <title>Novel species of Nocardioides.</title>
        <authorList>
            <person name="Liu Q."/>
            <person name="Xin Y.-H."/>
        </authorList>
    </citation>
    <scope>NUCLEOTIDE SEQUENCE [LARGE SCALE GENOMIC DNA]</scope>
    <source>
        <strain evidence="1 2">HLT3-15</strain>
    </source>
</reference>
<keyword evidence="2" id="KW-1185">Reference proteome</keyword>
<proteinExistence type="predicted"/>
<name>A0A4V1RJD4_9ACTN</name>
<dbReference type="EMBL" id="SDWS01000015">
    <property type="protein sequence ID" value="RYB88392.1"/>
    <property type="molecule type" value="Genomic_DNA"/>
</dbReference>
<protein>
    <submittedName>
        <fullName evidence="1">Uncharacterized protein</fullName>
    </submittedName>
</protein>
<dbReference type="OrthoDB" id="9913321at2"/>
<dbReference type="AlphaFoldDB" id="A0A4V1RJD4"/>
<evidence type="ECO:0000313" key="2">
    <source>
        <dbReference type="Proteomes" id="UP000291838"/>
    </source>
</evidence>
<sequence>MEFETIDDGQYLGAPVRDVVQEAIDATATRYTGAPEVDVDQTLREELRSRGVRATTEGTVEEIAHAIRSGHEVALGEHDGSVG</sequence>